<dbReference type="Ensembl" id="ENSECRT00000026552.1">
    <property type="protein sequence ID" value="ENSECRP00000026008.1"/>
    <property type="gene ID" value="ENSECRG00000017568.1"/>
</dbReference>
<dbReference type="Gene3D" id="3.30.420.10">
    <property type="entry name" value="Ribonuclease H-like superfamily/Ribonuclease H"/>
    <property type="match status" value="1"/>
</dbReference>
<evidence type="ECO:0000313" key="2">
    <source>
        <dbReference type="Proteomes" id="UP000694620"/>
    </source>
</evidence>
<reference evidence="1" key="1">
    <citation type="submission" date="2025-08" db="UniProtKB">
        <authorList>
            <consortium name="Ensembl"/>
        </authorList>
    </citation>
    <scope>IDENTIFICATION</scope>
</reference>
<reference evidence="1" key="2">
    <citation type="submission" date="2025-09" db="UniProtKB">
        <authorList>
            <consortium name="Ensembl"/>
        </authorList>
    </citation>
    <scope>IDENTIFICATION</scope>
</reference>
<dbReference type="AlphaFoldDB" id="A0A8C4T217"/>
<proteinExistence type="predicted"/>
<dbReference type="InterPro" id="IPR036397">
    <property type="entry name" value="RNaseH_sf"/>
</dbReference>
<name>A0A8C4T217_ERPCA</name>
<evidence type="ECO:0000313" key="1">
    <source>
        <dbReference type="Ensembl" id="ENSECRP00000026008.1"/>
    </source>
</evidence>
<sequence length="80" mass="9419">MIGYKKSILERHSLSEEKMGKMFTNLQKTVVGSLHIWKDTINDERSAQVLEQHLRRVRVLNWLACSLDLSAIENIWHIMK</sequence>
<protein>
    <submittedName>
        <fullName evidence="1">Uncharacterized protein</fullName>
    </submittedName>
</protein>
<keyword evidence="2" id="KW-1185">Reference proteome</keyword>
<dbReference type="Proteomes" id="UP000694620">
    <property type="component" value="Unassembled WGS sequence"/>
</dbReference>
<accession>A0A8C4T217</accession>
<dbReference type="GO" id="GO:0003676">
    <property type="term" value="F:nucleic acid binding"/>
    <property type="evidence" value="ECO:0007669"/>
    <property type="project" value="InterPro"/>
</dbReference>
<organism evidence="1 2">
    <name type="scientific">Erpetoichthys calabaricus</name>
    <name type="common">Rope fish</name>
    <name type="synonym">Calamoichthys calabaricus</name>
    <dbReference type="NCBI Taxonomy" id="27687"/>
    <lineage>
        <taxon>Eukaryota</taxon>
        <taxon>Metazoa</taxon>
        <taxon>Chordata</taxon>
        <taxon>Craniata</taxon>
        <taxon>Vertebrata</taxon>
        <taxon>Euteleostomi</taxon>
        <taxon>Actinopterygii</taxon>
        <taxon>Polypteriformes</taxon>
        <taxon>Polypteridae</taxon>
        <taxon>Erpetoichthys</taxon>
    </lineage>
</organism>